<keyword evidence="15 20" id="KW-0012">Acyltransferase</keyword>
<comment type="similarity">
    <text evidence="5 20">In the N-terminal section; belongs to the N-acetylglucosamine-1-phosphate uridyltransferase family.</text>
</comment>
<comment type="subunit">
    <text evidence="20">Homotrimer.</text>
</comment>
<feature type="binding site" evidence="20">
    <location>
        <position position="435"/>
    </location>
    <ligand>
        <name>acetyl-CoA</name>
        <dbReference type="ChEBI" id="CHEBI:57288"/>
    </ligand>
</feature>
<feature type="binding site" evidence="20">
    <location>
        <position position="133"/>
    </location>
    <ligand>
        <name>Mg(2+)</name>
        <dbReference type="ChEBI" id="CHEBI:18420"/>
    </ligand>
</feature>
<dbReference type="GO" id="GO:0000287">
    <property type="term" value="F:magnesium ion binding"/>
    <property type="evidence" value="ECO:0007669"/>
    <property type="project" value="UniProtKB-UniRule"/>
</dbReference>
<feature type="binding site" evidence="20">
    <location>
        <position position="410"/>
    </location>
    <ligand>
        <name>acetyl-CoA</name>
        <dbReference type="ChEBI" id="CHEBI:57288"/>
    </ligand>
</feature>
<sequence length="499" mass="51954">MHGCHGMSQTDVHVRGERGFPVSTEAAVVVLAAGAGTRMRSDTPKVLHTLAGRSMLSHAVHTVANAAAEHLVVVLGHDRERIAPAVAELADKLGRTIDVAIQDQQLGTGHAVACGLSSLPDEFAGTVVVTSGDVPLLDAGTLAALIETHSTATAAATVVTTTVPDPTGYGRILRTQDNEVIGIVEQADATDSQRAIREVNAGVYAFDIADLRSALSRLRSDNAQQELYLTDVIAIVRQDGRTVRAMHVDDSALVAGVNDRVQLADLGAELNRRIVARHQRAGVTIIDPATTWIDVDVTIGRDTVVRPGTQLLGTTEIGAGCEIGPDSTLTDVEVGDGASVVRTHGQLAVIGAGATVGPFSYLRPGTILGAEAKLGAFVETKNSTIGTGTKVPHLTYVGDADIGDHSNIGASSVFVNYDGENKHRTTIGSHVRTGSDTMFIAPVSVGDGAYTGAGTVLRDDVPPGALAVSDNAQRTIEGWVERKRPGSAAAEAARKARDE</sequence>
<comment type="subcellular location">
    <subcellularLocation>
        <location evidence="1 20">Cytoplasm</location>
    </subcellularLocation>
</comment>
<dbReference type="InterPro" id="IPR050065">
    <property type="entry name" value="GlmU-like"/>
</dbReference>
<dbReference type="NCBIfam" id="NF010932">
    <property type="entry name" value="PRK14352.1"/>
    <property type="match status" value="1"/>
</dbReference>
<feature type="binding site" evidence="20">
    <location>
        <begin position="31"/>
        <end position="34"/>
    </location>
    <ligand>
        <name>UDP-N-acetyl-alpha-D-glucosamine</name>
        <dbReference type="ChEBI" id="CHEBI:57705"/>
    </ligand>
</feature>
<dbReference type="GO" id="GO:0016020">
    <property type="term" value="C:membrane"/>
    <property type="evidence" value="ECO:0007669"/>
    <property type="project" value="GOC"/>
</dbReference>
<dbReference type="InterPro" id="IPR038009">
    <property type="entry name" value="GlmU_C_LbH"/>
</dbReference>
<dbReference type="InterPro" id="IPR001451">
    <property type="entry name" value="Hexapep"/>
</dbReference>
<evidence type="ECO:0000256" key="19">
    <source>
        <dbReference type="ARBA" id="ARBA00049628"/>
    </source>
</evidence>
<dbReference type="Gene3D" id="2.160.10.10">
    <property type="entry name" value="Hexapeptide repeat proteins"/>
    <property type="match status" value="1"/>
</dbReference>
<gene>
    <name evidence="20 22" type="primary">glmU</name>
    <name evidence="22" type="ORF">NCTC1542_03472</name>
</gene>
<dbReference type="AlphaFoldDB" id="A0A378UUS7"/>
<dbReference type="EC" id="2.7.7.23" evidence="20"/>
<evidence type="ECO:0000256" key="10">
    <source>
        <dbReference type="ARBA" id="ARBA00022737"/>
    </source>
</evidence>
<comment type="catalytic activity">
    <reaction evidence="18 20">
        <text>N-acetyl-alpha-D-glucosamine 1-phosphate + UTP + H(+) = UDP-N-acetyl-alpha-D-glucosamine + diphosphate</text>
        <dbReference type="Rhea" id="RHEA:13509"/>
        <dbReference type="ChEBI" id="CHEBI:15378"/>
        <dbReference type="ChEBI" id="CHEBI:33019"/>
        <dbReference type="ChEBI" id="CHEBI:46398"/>
        <dbReference type="ChEBI" id="CHEBI:57705"/>
        <dbReference type="ChEBI" id="CHEBI:57776"/>
        <dbReference type="EC" id="2.7.7.23"/>
    </reaction>
</comment>
<reference evidence="22 23" key="1">
    <citation type="submission" date="2018-06" db="EMBL/GenBank/DDBJ databases">
        <authorList>
            <consortium name="Pathogen Informatics"/>
            <person name="Doyle S."/>
        </authorList>
    </citation>
    <scope>NUCLEOTIDE SEQUENCE [LARGE SCALE GENOMIC DNA]</scope>
    <source>
        <strain evidence="22 23">NCTC1542</strain>
    </source>
</reference>
<proteinExistence type="inferred from homology"/>
<comment type="function">
    <text evidence="19 20">Catalyzes the last two sequential reactions in the de novo biosynthetic pathway for UDP-N-acetylglucosamine (UDP-GlcNAc). The C-terminal domain catalyzes the transfer of acetyl group from acetyl coenzyme A to glucosamine-1-phosphate (GlcN-1-P) to produce N-acetylglucosamine-1-phosphate (GlcNAc-1-P), which is converted into UDP-GlcNAc by the transfer of uridine 5-monophosphate (from uridine 5-triphosphate), a reaction catalyzed by the N-terminal domain.</text>
</comment>
<dbReference type="SUPFAM" id="SSF51161">
    <property type="entry name" value="Trimeric LpxA-like enzymes"/>
    <property type="match status" value="1"/>
</dbReference>
<evidence type="ECO:0000256" key="7">
    <source>
        <dbReference type="ARBA" id="ARBA00022679"/>
    </source>
</evidence>
<evidence type="ECO:0000256" key="11">
    <source>
        <dbReference type="ARBA" id="ARBA00022842"/>
    </source>
</evidence>
<feature type="binding site" evidence="20">
    <location>
        <position position="102"/>
    </location>
    <ligand>
        <name>UDP-N-acetyl-alpha-D-glucosamine</name>
        <dbReference type="ChEBI" id="CHEBI:57705"/>
    </ligand>
</feature>
<feature type="binding site" evidence="20">
    <location>
        <position position="381"/>
    </location>
    <ligand>
        <name>UDP-N-acetyl-alpha-D-glucosamine</name>
        <dbReference type="ChEBI" id="CHEBI:57705"/>
    </ligand>
</feature>
<dbReference type="Proteomes" id="UP000255389">
    <property type="component" value="Unassembled WGS sequence"/>
</dbReference>
<evidence type="ECO:0000256" key="14">
    <source>
        <dbReference type="ARBA" id="ARBA00023268"/>
    </source>
</evidence>
<dbReference type="GO" id="GO:0005737">
    <property type="term" value="C:cytoplasm"/>
    <property type="evidence" value="ECO:0007669"/>
    <property type="project" value="UniProtKB-SubCell"/>
</dbReference>
<dbReference type="Pfam" id="PF00483">
    <property type="entry name" value="NTP_transferase"/>
    <property type="match status" value="1"/>
</dbReference>
<feature type="region of interest" description="Pyrophosphorylase" evidence="20">
    <location>
        <begin position="1"/>
        <end position="260"/>
    </location>
</feature>
<feature type="binding site" evidence="20">
    <location>
        <position position="258"/>
    </location>
    <ligand>
        <name>UDP-N-acetyl-alpha-D-glucosamine</name>
        <dbReference type="ChEBI" id="CHEBI:57705"/>
    </ligand>
</feature>
<feature type="binding site" evidence="20">
    <location>
        <position position="45"/>
    </location>
    <ligand>
        <name>UDP-N-acetyl-alpha-D-glucosamine</name>
        <dbReference type="ChEBI" id="CHEBI:57705"/>
    </ligand>
</feature>
<evidence type="ECO:0000256" key="16">
    <source>
        <dbReference type="ARBA" id="ARBA00023316"/>
    </source>
</evidence>
<feature type="binding site" evidence="20">
    <location>
        <begin position="107"/>
        <end position="108"/>
    </location>
    <ligand>
        <name>UDP-N-acetyl-alpha-D-glucosamine</name>
        <dbReference type="ChEBI" id="CHEBI:57705"/>
    </ligand>
</feature>
<feature type="binding site" evidence="20">
    <location>
        <position position="258"/>
    </location>
    <ligand>
        <name>Mg(2+)</name>
        <dbReference type="ChEBI" id="CHEBI:18420"/>
    </ligand>
</feature>
<evidence type="ECO:0000259" key="21">
    <source>
        <dbReference type="Pfam" id="PF00483"/>
    </source>
</evidence>
<organism evidence="22 23">
    <name type="scientific">Mycolicibacterium fortuitum</name>
    <name type="common">Mycobacterium fortuitum</name>
    <dbReference type="NCBI Taxonomy" id="1766"/>
    <lineage>
        <taxon>Bacteria</taxon>
        <taxon>Bacillati</taxon>
        <taxon>Actinomycetota</taxon>
        <taxon>Actinomycetes</taxon>
        <taxon>Mycobacteriales</taxon>
        <taxon>Mycobacteriaceae</taxon>
        <taxon>Mycolicibacterium</taxon>
    </lineage>
</organism>
<feature type="binding site" evidence="20">
    <location>
        <position position="396"/>
    </location>
    <ligand>
        <name>UDP-N-acetyl-alpha-D-glucosamine</name>
        <dbReference type="ChEBI" id="CHEBI:57705"/>
    </ligand>
</feature>
<feature type="binding site" evidence="20">
    <location>
        <position position="170"/>
    </location>
    <ligand>
        <name>UDP-N-acetyl-alpha-D-glucosamine</name>
        <dbReference type="ChEBI" id="CHEBI:57705"/>
    </ligand>
</feature>
<keyword evidence="8 20" id="KW-0548">Nucleotidyltransferase</keyword>
<evidence type="ECO:0000256" key="2">
    <source>
        <dbReference type="ARBA" id="ARBA00005166"/>
    </source>
</evidence>
<dbReference type="CDD" id="cd03353">
    <property type="entry name" value="LbH_GlmU_C"/>
    <property type="match status" value="1"/>
</dbReference>
<dbReference type="InterPro" id="IPR029044">
    <property type="entry name" value="Nucleotide-diphossugar_trans"/>
</dbReference>
<dbReference type="Pfam" id="PF14602">
    <property type="entry name" value="Hexapep_2"/>
    <property type="match status" value="1"/>
</dbReference>
<dbReference type="GO" id="GO:0000902">
    <property type="term" value="P:cell morphogenesis"/>
    <property type="evidence" value="ECO:0007669"/>
    <property type="project" value="UniProtKB-UniRule"/>
</dbReference>
<keyword evidence="6 20" id="KW-0963">Cytoplasm</keyword>
<dbReference type="GO" id="GO:0008360">
    <property type="term" value="P:regulation of cell shape"/>
    <property type="evidence" value="ECO:0007669"/>
    <property type="project" value="UniProtKB-KW"/>
</dbReference>
<dbReference type="PANTHER" id="PTHR43584:SF3">
    <property type="entry name" value="BIFUNCTIONAL PROTEIN GLMU"/>
    <property type="match status" value="1"/>
</dbReference>
<keyword evidence="9 20" id="KW-0479">Metal-binding</keyword>
<evidence type="ECO:0000256" key="12">
    <source>
        <dbReference type="ARBA" id="ARBA00022960"/>
    </source>
</evidence>
<evidence type="ECO:0000256" key="18">
    <source>
        <dbReference type="ARBA" id="ARBA00048493"/>
    </source>
</evidence>
<comment type="similarity">
    <text evidence="4 20">In the C-terminal section; belongs to the transferase hexapeptide repeat family.</text>
</comment>
<comment type="cofactor">
    <cofactor evidence="20">
        <name>Mg(2+)</name>
        <dbReference type="ChEBI" id="CHEBI:18420"/>
    </cofactor>
    <text evidence="20">Binds 1 Mg(2+) ion per subunit.</text>
</comment>
<dbReference type="HAMAP" id="MF_01631">
    <property type="entry name" value="GlmU"/>
    <property type="match status" value="1"/>
</dbReference>
<comment type="pathway">
    <text evidence="20">Bacterial outer membrane biogenesis; LPS lipid A biosynthesis.</text>
</comment>
<dbReference type="UniPathway" id="UPA00973"/>
<feature type="region of interest" description="N-acetyltransferase" evidence="20">
    <location>
        <begin position="282"/>
        <end position="499"/>
    </location>
</feature>
<dbReference type="Pfam" id="PF00132">
    <property type="entry name" value="Hexapep"/>
    <property type="match status" value="1"/>
</dbReference>
<keyword evidence="16 20" id="KW-0961">Cell wall biogenesis/degradation</keyword>
<dbReference type="GO" id="GO:0009252">
    <property type="term" value="P:peptidoglycan biosynthetic process"/>
    <property type="evidence" value="ECO:0007669"/>
    <property type="project" value="UniProtKB-UniRule"/>
</dbReference>
<keyword evidence="14 20" id="KW-0511">Multifunctional enzyme</keyword>
<keyword evidence="10 20" id="KW-0677">Repeat</keyword>
<comment type="caution">
    <text evidence="20">Lacks conserved residue(s) required for the propagation of feature annotation.</text>
</comment>
<dbReference type="Gene3D" id="3.90.550.10">
    <property type="entry name" value="Spore Coat Polysaccharide Biosynthesis Protein SpsA, Chain A"/>
    <property type="match status" value="1"/>
</dbReference>
<dbReference type="InterPro" id="IPR005835">
    <property type="entry name" value="NTP_transferase_dom"/>
</dbReference>
<dbReference type="GO" id="GO:0006048">
    <property type="term" value="P:UDP-N-acetylglucosamine biosynthetic process"/>
    <property type="evidence" value="ECO:0007669"/>
    <property type="project" value="UniProtKB-UniPathway"/>
</dbReference>
<feature type="binding site" evidence="20">
    <location>
        <position position="407"/>
    </location>
    <ligand>
        <name>UDP-N-acetyl-alpha-D-glucosamine</name>
        <dbReference type="ChEBI" id="CHEBI:57705"/>
    </ligand>
</feature>
<evidence type="ECO:0000256" key="15">
    <source>
        <dbReference type="ARBA" id="ARBA00023315"/>
    </source>
</evidence>
<dbReference type="InterPro" id="IPR005882">
    <property type="entry name" value="Bifunctional_GlmU"/>
</dbReference>
<feature type="binding site" evidence="20">
    <location>
        <position position="453"/>
    </location>
    <ligand>
        <name>acetyl-CoA</name>
        <dbReference type="ChEBI" id="CHEBI:57288"/>
    </ligand>
</feature>
<dbReference type="GO" id="GO:0019134">
    <property type="term" value="F:glucosamine-1-phosphate N-acetyltransferase activity"/>
    <property type="evidence" value="ECO:0007669"/>
    <property type="project" value="UniProtKB-UniRule"/>
</dbReference>
<evidence type="ECO:0000256" key="9">
    <source>
        <dbReference type="ARBA" id="ARBA00022723"/>
    </source>
</evidence>
<name>A0A378UUS7_MYCFO</name>
<dbReference type="SUPFAM" id="SSF53448">
    <property type="entry name" value="Nucleotide-diphospho-sugar transferases"/>
    <property type="match status" value="1"/>
</dbReference>
<keyword evidence="7 20" id="KW-0808">Transferase</keyword>
<feature type="region of interest" description="Linker" evidence="20">
    <location>
        <begin position="261"/>
        <end position="281"/>
    </location>
</feature>
<feature type="domain" description="Nucleotidyl transferase" evidence="21">
    <location>
        <begin position="28"/>
        <end position="292"/>
    </location>
</feature>
<feature type="binding site" evidence="20">
    <location>
        <begin position="131"/>
        <end position="133"/>
    </location>
    <ligand>
        <name>UDP-N-acetyl-alpha-D-glucosamine</name>
        <dbReference type="ChEBI" id="CHEBI:57705"/>
    </ligand>
</feature>
<dbReference type="PANTHER" id="PTHR43584">
    <property type="entry name" value="NUCLEOTIDYL TRANSFERASE"/>
    <property type="match status" value="1"/>
</dbReference>
<evidence type="ECO:0000256" key="13">
    <source>
        <dbReference type="ARBA" id="ARBA00022984"/>
    </source>
</evidence>
<evidence type="ECO:0000256" key="17">
    <source>
        <dbReference type="ARBA" id="ARBA00048247"/>
    </source>
</evidence>
<protein>
    <recommendedName>
        <fullName evidence="20">Bifunctional protein GlmU</fullName>
    </recommendedName>
    <domain>
        <recommendedName>
            <fullName evidence="20">UDP-N-acetylglucosamine pyrophosphorylase</fullName>
            <ecNumber evidence="20">2.7.7.23</ecNumber>
        </recommendedName>
        <alternativeName>
            <fullName evidence="20">N-acetylglucosamine-1-phosphate uridyltransferase</fullName>
        </alternativeName>
    </domain>
    <domain>
        <recommendedName>
            <fullName evidence="20">Glucosamine-1-phosphate N-acetyltransferase</fullName>
            <ecNumber evidence="20">2.3.1.157</ecNumber>
        </recommendedName>
    </domain>
</protein>
<dbReference type="NCBIfam" id="TIGR01173">
    <property type="entry name" value="glmU"/>
    <property type="match status" value="1"/>
</dbReference>
<dbReference type="UniPathway" id="UPA00113">
    <property type="reaction ID" value="UER00532"/>
</dbReference>
<evidence type="ECO:0000313" key="22">
    <source>
        <dbReference type="EMBL" id="STZ88686.1"/>
    </source>
</evidence>
<dbReference type="GO" id="GO:0009245">
    <property type="term" value="P:lipid A biosynthetic process"/>
    <property type="evidence" value="ECO:0007669"/>
    <property type="project" value="UniProtKB-UniRule"/>
</dbReference>
<dbReference type="GO" id="GO:0003977">
    <property type="term" value="F:UDP-N-acetylglucosamine diphosphorylase activity"/>
    <property type="evidence" value="ECO:0007669"/>
    <property type="project" value="UniProtKB-UniRule"/>
</dbReference>
<keyword evidence="13 20" id="KW-0573">Peptidoglycan synthesis</keyword>
<feature type="binding site" evidence="20">
    <location>
        <position position="185"/>
    </location>
    <ligand>
        <name>UDP-N-acetyl-alpha-D-glucosamine</name>
        <dbReference type="ChEBI" id="CHEBI:57705"/>
    </ligand>
</feature>
<evidence type="ECO:0000256" key="6">
    <source>
        <dbReference type="ARBA" id="ARBA00022490"/>
    </source>
</evidence>
<evidence type="ECO:0000256" key="1">
    <source>
        <dbReference type="ARBA" id="ARBA00004496"/>
    </source>
</evidence>
<feature type="binding site" evidence="20">
    <location>
        <position position="200"/>
    </location>
    <ligand>
        <name>UDP-N-acetyl-alpha-D-glucosamine</name>
        <dbReference type="ChEBI" id="CHEBI:57705"/>
    </ligand>
</feature>
<feature type="binding site" evidence="20">
    <location>
        <position position="363"/>
    </location>
    <ligand>
        <name>UDP-N-acetyl-alpha-D-glucosamine</name>
        <dbReference type="ChEBI" id="CHEBI:57705"/>
    </ligand>
</feature>
<comment type="pathway">
    <text evidence="2 20">Nucleotide-sugar biosynthesis; UDP-N-acetyl-alpha-D-glucosamine biosynthesis; N-acetyl-alpha-D-glucosamine 1-phosphate from alpha-D-glucosamine 6-phosphate (route II): step 2/2.</text>
</comment>
<keyword evidence="11 20" id="KW-0460">Magnesium</keyword>
<dbReference type="EC" id="2.3.1.157" evidence="20"/>
<dbReference type="InterPro" id="IPR011004">
    <property type="entry name" value="Trimer_LpxA-like_sf"/>
</dbReference>
<keyword evidence="12 20" id="KW-0133">Cell shape</keyword>
<feature type="active site" description="Proton acceptor" evidence="20">
    <location>
        <position position="393"/>
    </location>
</feature>
<evidence type="ECO:0000256" key="8">
    <source>
        <dbReference type="ARBA" id="ARBA00022695"/>
    </source>
</evidence>
<evidence type="ECO:0000256" key="5">
    <source>
        <dbReference type="ARBA" id="ARBA00007947"/>
    </source>
</evidence>
<evidence type="ECO:0000256" key="20">
    <source>
        <dbReference type="HAMAP-Rule" id="MF_01631"/>
    </source>
</evidence>
<dbReference type="CDD" id="cd02540">
    <property type="entry name" value="GT2_GlmU_N_bac"/>
    <property type="match status" value="1"/>
</dbReference>
<feature type="binding site" evidence="20">
    <location>
        <begin position="416"/>
        <end position="417"/>
    </location>
    <ligand>
        <name>acetyl-CoA</name>
        <dbReference type="ChEBI" id="CHEBI:57288"/>
    </ligand>
</feature>
<dbReference type="GO" id="GO:0071555">
    <property type="term" value="P:cell wall organization"/>
    <property type="evidence" value="ECO:0007669"/>
    <property type="project" value="UniProtKB-KW"/>
</dbReference>
<comment type="catalytic activity">
    <reaction evidence="17 20">
        <text>alpha-D-glucosamine 1-phosphate + acetyl-CoA = N-acetyl-alpha-D-glucosamine 1-phosphate + CoA + H(+)</text>
        <dbReference type="Rhea" id="RHEA:13725"/>
        <dbReference type="ChEBI" id="CHEBI:15378"/>
        <dbReference type="ChEBI" id="CHEBI:57287"/>
        <dbReference type="ChEBI" id="CHEBI:57288"/>
        <dbReference type="ChEBI" id="CHEBI:57776"/>
        <dbReference type="ChEBI" id="CHEBI:58516"/>
        <dbReference type="EC" id="2.3.1.157"/>
    </reaction>
</comment>
<evidence type="ECO:0000256" key="3">
    <source>
        <dbReference type="ARBA" id="ARBA00005208"/>
    </source>
</evidence>
<accession>A0A378UUS7</accession>
<comment type="pathway">
    <text evidence="3 20">Nucleotide-sugar biosynthesis; UDP-N-acetyl-alpha-D-glucosamine biosynthesis; UDP-N-acetyl-alpha-D-glucosamine from N-acetyl-alpha-D-glucosamine 1-phosphate: step 1/1.</text>
</comment>
<evidence type="ECO:0000256" key="4">
    <source>
        <dbReference type="ARBA" id="ARBA00007707"/>
    </source>
</evidence>
<evidence type="ECO:0000313" key="23">
    <source>
        <dbReference type="Proteomes" id="UP000255389"/>
    </source>
</evidence>
<dbReference type="EMBL" id="UGQY01000003">
    <property type="protein sequence ID" value="STZ88686.1"/>
    <property type="molecule type" value="Genomic_DNA"/>
</dbReference>